<gene>
    <name evidence="1" type="ORF">V6E02_00840</name>
</gene>
<organism evidence="1 2">
    <name type="scientific">Thiobacter aerophilum</name>
    <dbReference type="NCBI Taxonomy" id="3121275"/>
    <lineage>
        <taxon>Bacteria</taxon>
        <taxon>Pseudomonadati</taxon>
        <taxon>Pseudomonadota</taxon>
        <taxon>Betaproteobacteria</taxon>
        <taxon>Burkholderiales</taxon>
        <taxon>Thiobacteraceae</taxon>
        <taxon>Thiobacter</taxon>
    </lineage>
</organism>
<dbReference type="Pfam" id="PF13997">
    <property type="entry name" value="YqjK"/>
    <property type="match status" value="1"/>
</dbReference>
<proteinExistence type="predicted"/>
<dbReference type="EMBL" id="JBAJEX010000001">
    <property type="protein sequence ID" value="MEO1765769.1"/>
    <property type="molecule type" value="Genomic_DNA"/>
</dbReference>
<keyword evidence="2" id="KW-1185">Reference proteome</keyword>
<accession>A0ABV0EB59</accession>
<reference evidence="1 2" key="1">
    <citation type="submission" date="2024-02" db="EMBL/GenBank/DDBJ databases">
        <title>New thermophilic sulfur-oxidizing bacteria from a hot springs of the Uzon caldera (Kamchatka, Russia).</title>
        <authorList>
            <person name="Dukat A.M."/>
            <person name="Elcheninov A.G."/>
            <person name="Frolov E.N."/>
        </authorList>
    </citation>
    <scope>NUCLEOTIDE SEQUENCE [LARGE SCALE GENOMIC DNA]</scope>
    <source>
        <strain evidence="1 2">AK1</strain>
    </source>
</reference>
<evidence type="ECO:0000313" key="2">
    <source>
        <dbReference type="Proteomes" id="UP001482231"/>
    </source>
</evidence>
<name>A0ABV0EB59_9BURK</name>
<sequence>MIARKEAELLARRAVLRERIRTQRQLLAQAAHPLAQACARVDRMHALSSAVFGQVRLFATRHPAWIAAALAVLIALRPRRLWRWGGRLFWLWQALRPIRIWLGPLLAQGHARNSSVP</sequence>
<dbReference type="RefSeq" id="WP_347306211.1">
    <property type="nucleotide sequence ID" value="NZ_JBAJEX010000001.1"/>
</dbReference>
<dbReference type="InterPro" id="IPR025612">
    <property type="entry name" value="YqjK"/>
</dbReference>
<protein>
    <submittedName>
        <fullName evidence="1">YqjK family protein</fullName>
    </submittedName>
</protein>
<evidence type="ECO:0000313" key="1">
    <source>
        <dbReference type="EMBL" id="MEO1765769.1"/>
    </source>
</evidence>
<dbReference type="Proteomes" id="UP001482231">
    <property type="component" value="Unassembled WGS sequence"/>
</dbReference>
<comment type="caution">
    <text evidence="1">The sequence shown here is derived from an EMBL/GenBank/DDBJ whole genome shotgun (WGS) entry which is preliminary data.</text>
</comment>